<keyword evidence="6 11" id="KW-0472">Membrane</keyword>
<evidence type="ECO:0000256" key="8">
    <source>
        <dbReference type="ARBA" id="ARBA00023214"/>
    </source>
</evidence>
<feature type="domain" description="CBS" evidence="12">
    <location>
        <begin position="548"/>
        <end position="603"/>
    </location>
</feature>
<proteinExistence type="predicted"/>
<evidence type="ECO:0000256" key="2">
    <source>
        <dbReference type="ARBA" id="ARBA00022448"/>
    </source>
</evidence>
<feature type="transmembrane region" description="Helical" evidence="11">
    <location>
        <begin position="178"/>
        <end position="200"/>
    </location>
</feature>
<dbReference type="PROSITE" id="PS51371">
    <property type="entry name" value="CBS"/>
    <property type="match status" value="1"/>
</dbReference>
<dbReference type="AlphaFoldDB" id="A0AAC9D534"/>
<dbReference type="InterPro" id="IPR000644">
    <property type="entry name" value="CBS_dom"/>
</dbReference>
<accession>A0AAC9D534</accession>
<keyword evidence="8" id="KW-0868">Chloride</keyword>
<feature type="transmembrane region" description="Helical" evidence="11">
    <location>
        <begin position="341"/>
        <end position="360"/>
    </location>
</feature>
<dbReference type="SUPFAM" id="SSF54631">
    <property type="entry name" value="CBS-domain pair"/>
    <property type="match status" value="1"/>
</dbReference>
<feature type="transmembrane region" description="Helical" evidence="11">
    <location>
        <begin position="212"/>
        <end position="233"/>
    </location>
</feature>
<dbReference type="Proteomes" id="UP000093276">
    <property type="component" value="Chromosome"/>
</dbReference>
<evidence type="ECO:0000256" key="1">
    <source>
        <dbReference type="ARBA" id="ARBA00004141"/>
    </source>
</evidence>
<dbReference type="GO" id="GO:0005254">
    <property type="term" value="F:chloride channel activity"/>
    <property type="evidence" value="ECO:0007669"/>
    <property type="project" value="UniProtKB-KW"/>
</dbReference>
<organism evidence="13 14">
    <name type="scientific">Flavobacterium anhuiense</name>
    <dbReference type="NCBI Taxonomy" id="459526"/>
    <lineage>
        <taxon>Bacteria</taxon>
        <taxon>Pseudomonadati</taxon>
        <taxon>Bacteroidota</taxon>
        <taxon>Flavobacteriia</taxon>
        <taxon>Flavobacteriales</taxon>
        <taxon>Flavobacteriaceae</taxon>
        <taxon>Flavobacterium</taxon>
    </lineage>
</organism>
<feature type="transmembrane region" description="Helical" evidence="11">
    <location>
        <begin position="291"/>
        <end position="309"/>
    </location>
</feature>
<keyword evidence="5" id="KW-0406">Ion transport</keyword>
<feature type="transmembrane region" description="Helical" evidence="11">
    <location>
        <begin position="81"/>
        <end position="100"/>
    </location>
</feature>
<keyword evidence="4 11" id="KW-1133">Transmembrane helix</keyword>
<evidence type="ECO:0000256" key="10">
    <source>
        <dbReference type="PROSITE-ProRule" id="PRU00703"/>
    </source>
</evidence>
<evidence type="ECO:0000313" key="14">
    <source>
        <dbReference type="Proteomes" id="UP000093276"/>
    </source>
</evidence>
<dbReference type="InterPro" id="IPR014743">
    <property type="entry name" value="Cl-channel_core"/>
</dbReference>
<name>A0AAC9D534_9FLAO</name>
<feature type="transmembrane region" description="Helical" evidence="11">
    <location>
        <begin position="431"/>
        <end position="448"/>
    </location>
</feature>
<feature type="transmembrane region" description="Helical" evidence="11">
    <location>
        <begin position="42"/>
        <end position="61"/>
    </location>
</feature>
<evidence type="ECO:0000256" key="3">
    <source>
        <dbReference type="ARBA" id="ARBA00022692"/>
    </source>
</evidence>
<protein>
    <submittedName>
        <fullName evidence="13">Voltage-gated ClC-type chloride channel ClcB</fullName>
    </submittedName>
</protein>
<evidence type="ECO:0000256" key="6">
    <source>
        <dbReference type="ARBA" id="ARBA00023136"/>
    </source>
</evidence>
<evidence type="ECO:0000256" key="9">
    <source>
        <dbReference type="ARBA" id="ARBA00023303"/>
    </source>
</evidence>
<gene>
    <name evidence="13" type="primary">clcB</name>
    <name evidence="13" type="ORF">BB050_03895</name>
</gene>
<keyword evidence="3 11" id="KW-0812">Transmembrane</keyword>
<feature type="transmembrane region" description="Helical" evidence="11">
    <location>
        <begin position="254"/>
        <end position="271"/>
    </location>
</feature>
<dbReference type="EMBL" id="CP016907">
    <property type="protein sequence ID" value="AOC96973.1"/>
    <property type="molecule type" value="Genomic_DNA"/>
</dbReference>
<dbReference type="SUPFAM" id="SSF81340">
    <property type="entry name" value="Clc chloride channel"/>
    <property type="match status" value="1"/>
</dbReference>
<evidence type="ECO:0000256" key="7">
    <source>
        <dbReference type="ARBA" id="ARBA00023173"/>
    </source>
</evidence>
<dbReference type="KEGG" id="fjg:BB050_03895"/>
<keyword evidence="2" id="KW-0813">Transport</keyword>
<comment type="subcellular location">
    <subcellularLocation>
        <location evidence="1">Membrane</location>
        <topology evidence="1">Multi-pass membrane protein</topology>
    </subcellularLocation>
</comment>
<dbReference type="Gene3D" id="1.10.3080.10">
    <property type="entry name" value="Clc chloride channel"/>
    <property type="match status" value="1"/>
</dbReference>
<evidence type="ECO:0000256" key="4">
    <source>
        <dbReference type="ARBA" id="ARBA00022989"/>
    </source>
</evidence>
<evidence type="ECO:0000259" key="12">
    <source>
        <dbReference type="PROSITE" id="PS51371"/>
    </source>
</evidence>
<feature type="transmembrane region" description="Helical" evidence="11">
    <location>
        <begin position="402"/>
        <end position="425"/>
    </location>
</feature>
<keyword evidence="10" id="KW-0129">CBS domain</keyword>
<dbReference type="InterPro" id="IPR046342">
    <property type="entry name" value="CBS_dom_sf"/>
</dbReference>
<dbReference type="InterPro" id="IPR001807">
    <property type="entry name" value="ClC"/>
</dbReference>
<keyword evidence="9" id="KW-0407">Ion channel</keyword>
<sequence length="607" mass="66182">MPHLKSMHERAFTVFTFMFKKKLLQIEALLIVGRKKMSPKQFIFLSSVLVGITSALAVILLKSFAHSVYQAAAYVNSILKLSFINSVLPVIGILLTVMATRRLLGGTIEKGTSQILYLVARKASIVPKKQLYAQILTSSLTVGLGGSAGLESPIVVTGAAFGSNFAQQFRLSYKDRTLLLGCGVAAGIAAAFNAPIAGVLFAVEVLLVDVTIAAFTPIMIAAATGALVSAILLNENILLSFRQKQTFDYHNIPLYILLGLFTAFLSVYYSRNFLKTEHYFANLRLGAYKKALFGALVLGLLIFAFPVLFGEGYESIKSLADRNPGELLENTLFKDFSSNQWVLLAFVGASMMLKAFASGITLGCGGNGGNFAPSLFLGSYAGYFFSKFLNLTGLTDLPVSNFAIVGMAGILSGLFHAPLTAIFLIAEITGGYDLIIPLMIVASLSFAISKRFEKHSLDVKGLVKKGNVFTSNKDTNILWTLKMDAILQNDPKTLAPEDDIHMVRSVIKASDQGMFAVASGEKLLGVVYFSDIKEFIFNDTDIRAKHLMAATMEIVSYNDSMETVMRKLEKSSRSYLPVLKDDLYCGYIDKGAALEAYRNQLKSMIFE</sequence>
<reference evidence="13 14" key="1">
    <citation type="submission" date="2016-08" db="EMBL/GenBank/DDBJ databases">
        <title>Complete genome sequence of Flavobacterium johnsoniae strain GSE09, a volatile-producing biocontrol agent isolated from cucumber (Cucumis sativus).</title>
        <authorList>
            <person name="Jeong J.-J."/>
            <person name="Oh J.Y."/>
            <person name="Jim Y.J."/>
            <person name="Sang M.K."/>
            <person name="Kim K.D."/>
        </authorList>
    </citation>
    <scope>NUCLEOTIDE SEQUENCE [LARGE SCALE GENOMIC DNA]</scope>
    <source>
        <strain evidence="13 14">GSE09</strain>
    </source>
</reference>
<evidence type="ECO:0000256" key="11">
    <source>
        <dbReference type="SAM" id="Phobius"/>
    </source>
</evidence>
<dbReference type="Gene3D" id="3.10.580.10">
    <property type="entry name" value="CBS-domain"/>
    <property type="match status" value="1"/>
</dbReference>
<dbReference type="PANTHER" id="PTHR43427:SF6">
    <property type="entry name" value="CHLORIDE CHANNEL PROTEIN CLC-E"/>
    <property type="match status" value="1"/>
</dbReference>
<keyword evidence="7" id="KW-0869">Chloride channel</keyword>
<dbReference type="GO" id="GO:0034707">
    <property type="term" value="C:chloride channel complex"/>
    <property type="evidence" value="ECO:0007669"/>
    <property type="project" value="UniProtKB-KW"/>
</dbReference>
<evidence type="ECO:0000256" key="5">
    <source>
        <dbReference type="ARBA" id="ARBA00023065"/>
    </source>
</evidence>
<evidence type="ECO:0000313" key="13">
    <source>
        <dbReference type="EMBL" id="AOC96973.1"/>
    </source>
</evidence>
<dbReference type="Pfam" id="PF00654">
    <property type="entry name" value="Voltage_CLC"/>
    <property type="match status" value="1"/>
</dbReference>
<dbReference type="InterPro" id="IPR050368">
    <property type="entry name" value="ClC-type_chloride_channel"/>
</dbReference>
<dbReference type="PANTHER" id="PTHR43427">
    <property type="entry name" value="CHLORIDE CHANNEL PROTEIN CLC-E"/>
    <property type="match status" value="1"/>
</dbReference>
<dbReference type="CDD" id="cd00400">
    <property type="entry name" value="Voltage_gated_ClC"/>
    <property type="match status" value="1"/>
</dbReference>
<dbReference type="PRINTS" id="PR00762">
    <property type="entry name" value="CLCHANNEL"/>
</dbReference>